<organism evidence="1 2">
    <name type="scientific">Penicillium decumbens</name>
    <dbReference type="NCBI Taxonomy" id="69771"/>
    <lineage>
        <taxon>Eukaryota</taxon>
        <taxon>Fungi</taxon>
        <taxon>Dikarya</taxon>
        <taxon>Ascomycota</taxon>
        <taxon>Pezizomycotina</taxon>
        <taxon>Eurotiomycetes</taxon>
        <taxon>Eurotiomycetidae</taxon>
        <taxon>Eurotiales</taxon>
        <taxon>Aspergillaceae</taxon>
        <taxon>Penicillium</taxon>
    </lineage>
</organism>
<evidence type="ECO:0000313" key="2">
    <source>
        <dbReference type="Proteomes" id="UP000191522"/>
    </source>
</evidence>
<dbReference type="Proteomes" id="UP000191522">
    <property type="component" value="Unassembled WGS sequence"/>
</dbReference>
<proteinExistence type="predicted"/>
<evidence type="ECO:0000313" key="1">
    <source>
        <dbReference type="EMBL" id="OQD76526.1"/>
    </source>
</evidence>
<protein>
    <submittedName>
        <fullName evidence="1">Uncharacterized protein</fullName>
    </submittedName>
</protein>
<dbReference type="AlphaFoldDB" id="A0A1V6PJ28"/>
<comment type="caution">
    <text evidence="1">The sequence shown here is derived from an EMBL/GenBank/DDBJ whole genome shotgun (WGS) entry which is preliminary data.</text>
</comment>
<gene>
    <name evidence="1" type="ORF">PENDEC_c004G01273</name>
</gene>
<dbReference type="EMBL" id="MDYL01000004">
    <property type="protein sequence ID" value="OQD76526.1"/>
    <property type="molecule type" value="Genomic_DNA"/>
</dbReference>
<name>A0A1V6PJ28_PENDC</name>
<reference evidence="2" key="1">
    <citation type="journal article" date="2017" name="Nat. Microbiol.">
        <title>Global analysis of biosynthetic gene clusters reveals vast potential of secondary metabolite production in Penicillium species.</title>
        <authorList>
            <person name="Nielsen J.C."/>
            <person name="Grijseels S."/>
            <person name="Prigent S."/>
            <person name="Ji B."/>
            <person name="Dainat J."/>
            <person name="Nielsen K.F."/>
            <person name="Frisvad J.C."/>
            <person name="Workman M."/>
            <person name="Nielsen J."/>
        </authorList>
    </citation>
    <scope>NUCLEOTIDE SEQUENCE [LARGE SCALE GENOMIC DNA]</scope>
    <source>
        <strain evidence="2">IBT 11843</strain>
    </source>
</reference>
<dbReference type="OrthoDB" id="5229017at2759"/>
<accession>A0A1V6PJ28</accession>
<keyword evidence="2" id="KW-1185">Reference proteome</keyword>
<sequence length="468" mass="52536">MESRSVQYRLDQTMLPPREWDPKIVWPADNDGIFRVVKGDENPEVAAYRRHQQWLRAMGQPTGPEISHVVSAVALEDVSIPKYERFGLSPIQQEFHPLISEQLNVTRCPTVAPYKSLSPIHEEFRDLIPEQLNVTGGASPEIPPGVVHSGSEYSADDDLKALRGSPKTLTSPITPITLPGIHPAFNLIAPPEVHSPPFDLVAPPTTPLHPKDDGAMGMVTNEDIEMAIADTPLRSYKSKNIDGWLGNEQNSKGPVPTIRRSTIFLKELGKKFLKQDISDQLVVNDNGSPPPLPPKDRLITPPRPSPVSLAPCEQALLYSKLEFLICQTANAYLVQQYCDGRMNQNTINRVVNDWTAKNLPQVPEFRFDQATQRDLIDANRRTMEFTGSCSTNPIQLNANLRSWKSIIQDMNHRTFCLRDSVIRKHLWEIEQILSMLNAPIATLQAFDELRALILRHMNGRNYSSSSLS</sequence>